<organism evidence="1 2">
    <name type="scientific">Glossina palpalis gambiensis</name>
    <dbReference type="NCBI Taxonomy" id="67801"/>
    <lineage>
        <taxon>Eukaryota</taxon>
        <taxon>Metazoa</taxon>
        <taxon>Ecdysozoa</taxon>
        <taxon>Arthropoda</taxon>
        <taxon>Hexapoda</taxon>
        <taxon>Insecta</taxon>
        <taxon>Pterygota</taxon>
        <taxon>Neoptera</taxon>
        <taxon>Endopterygota</taxon>
        <taxon>Diptera</taxon>
        <taxon>Brachycera</taxon>
        <taxon>Muscomorpha</taxon>
        <taxon>Hippoboscoidea</taxon>
        <taxon>Glossinidae</taxon>
        <taxon>Glossina</taxon>
    </lineage>
</organism>
<reference evidence="1" key="2">
    <citation type="submission" date="2020-05" db="UniProtKB">
        <authorList>
            <consortium name="EnsemblMetazoa"/>
        </authorList>
    </citation>
    <scope>IDENTIFICATION</scope>
    <source>
        <strain evidence="1">IAEA</strain>
    </source>
</reference>
<evidence type="ECO:0000313" key="1">
    <source>
        <dbReference type="EnsemblMetazoa" id="GPPI002394-PA"/>
    </source>
</evidence>
<protein>
    <submittedName>
        <fullName evidence="1">Uncharacterized protein</fullName>
    </submittedName>
</protein>
<name>A0A1B0AMX0_9MUSC</name>
<proteinExistence type="predicted"/>
<evidence type="ECO:0000313" key="2">
    <source>
        <dbReference type="Proteomes" id="UP000092460"/>
    </source>
</evidence>
<dbReference type="EMBL" id="JXJN01000623">
    <property type="status" value="NOT_ANNOTATED_CDS"/>
    <property type="molecule type" value="Genomic_DNA"/>
</dbReference>
<dbReference type="VEuPathDB" id="VectorBase:GPPI002394"/>
<sequence>MLLSRSQFKAYNNIVFTEVERSVEGGVVFKDAMSLQISNNFSAANMQLILRLGTKERIPKRDYRTTTPITIEDNMDKFLAGDFVDVYSYLFVAFLNDGTFNGNKKIDFIEFSIILMER</sequence>
<keyword evidence="2" id="KW-1185">Reference proteome</keyword>
<dbReference type="AlphaFoldDB" id="A0A1B0AMX0"/>
<reference evidence="2" key="1">
    <citation type="submission" date="2015-01" db="EMBL/GenBank/DDBJ databases">
        <authorList>
            <person name="Aksoy S."/>
            <person name="Warren W."/>
            <person name="Wilson R.K."/>
        </authorList>
    </citation>
    <scope>NUCLEOTIDE SEQUENCE [LARGE SCALE GENOMIC DNA]</scope>
    <source>
        <strain evidence="2">IAEA</strain>
    </source>
</reference>
<accession>A0A1B0AMX0</accession>
<dbReference type="Proteomes" id="UP000092460">
    <property type="component" value="Unassembled WGS sequence"/>
</dbReference>
<dbReference type="EnsemblMetazoa" id="GPPI002394-RA">
    <property type="protein sequence ID" value="GPPI002394-PA"/>
    <property type="gene ID" value="GPPI002394"/>
</dbReference>